<name>A0ABW8SB69_9CLOT</name>
<dbReference type="Gene3D" id="1.10.1790.10">
    <property type="entry name" value="PRD domain"/>
    <property type="match status" value="1"/>
</dbReference>
<evidence type="ECO:0000313" key="7">
    <source>
        <dbReference type="Proteomes" id="UP001623600"/>
    </source>
</evidence>
<sequence length="635" mass="74939">MRFSQIMSDFIDNEDYCSIEYFIHKYKVSKRTIQSDISYLMRISASKGFEIHIKRGVGYLLEIKDDELFGKFLKTLDENIVFKIKERPSQVLAFLSVQDEYISMDKVADTFQVSKTLIKHDIKKVEELAKGYHMALEKKSHHGIRIVSSDRYLKKYLCKEYQTQNVFVRMAVDGVVIDFSNVESHLIREMNREKLNINYNELLNMIVFLKLMVYIALKGNKQYVQDYEFHESSPIEKIAASLINTMEKKYNVCFDKDSVEELIEVMKKNIRRKDAYVSFTDNLIDDIEVFLKKTDETYDTHFFEDQDLKRLLLSHMSLLVDRLHNKISYKNALANELSITYPMIFNIAIQFCDILHEKYNVEFTFDEIGFVAMHFAAHMVKEKQLKLQSYNKICVVCSSGGGSAYMIKMQLESIFPKAEVKTFSFLQQDEMISYKPDIIFTVIPISYDAHIPVIYIKELLDDKDLYRIRQILQCDDYDPYTLINENPIYYSYFSKEFFNITEEDDYEHLIRGMAEDLEKKGYGKEGYAELVMEREAFISTIYLNGVCIPHPIETDALRNTISVSILKKSFIWLEKEVRIIFMICLKKEQVEVYKDITKKLYQLMREPKYLERVIRVKSFEELMAVMKEMGGVNYE</sequence>
<dbReference type="InterPro" id="IPR013011">
    <property type="entry name" value="PTS_EIIB_2"/>
</dbReference>
<dbReference type="CDD" id="cd00211">
    <property type="entry name" value="PTS_IIA_fru"/>
    <property type="match status" value="1"/>
</dbReference>
<proteinExistence type="predicted"/>
<dbReference type="InterPro" id="IPR036095">
    <property type="entry name" value="PTS_EIIB-like_sf"/>
</dbReference>
<dbReference type="EMBL" id="JBJIAB010000027">
    <property type="protein sequence ID" value="MFL0167049.1"/>
    <property type="molecule type" value="Genomic_DNA"/>
</dbReference>
<dbReference type="PANTHER" id="PTHR30185">
    <property type="entry name" value="CRYPTIC BETA-GLUCOSIDE BGL OPERON ANTITERMINATOR"/>
    <property type="match status" value="1"/>
</dbReference>
<evidence type="ECO:0000256" key="1">
    <source>
        <dbReference type="ARBA" id="ARBA00022679"/>
    </source>
</evidence>
<dbReference type="Pfam" id="PF00359">
    <property type="entry name" value="PTS_EIIA_2"/>
    <property type="match status" value="1"/>
</dbReference>
<dbReference type="RefSeq" id="WP_406762046.1">
    <property type="nucleotide sequence ID" value="NZ_JBJIAB010000027.1"/>
</dbReference>
<dbReference type="InterPro" id="IPR036634">
    <property type="entry name" value="PRD_sf"/>
</dbReference>
<dbReference type="Gene3D" id="1.10.10.10">
    <property type="entry name" value="Winged helix-like DNA-binding domain superfamily/Winged helix DNA-binding domain"/>
    <property type="match status" value="2"/>
</dbReference>
<reference evidence="6 7" key="1">
    <citation type="submission" date="2024-11" db="EMBL/GenBank/DDBJ databases">
        <authorList>
            <person name="Heng Y.C."/>
            <person name="Lim A.C.H."/>
            <person name="Lee J.K.Y."/>
            <person name="Kittelmann S."/>
        </authorList>
    </citation>
    <scope>NUCLEOTIDE SEQUENCE [LARGE SCALE GENOMIC DNA]</scope>
    <source>
        <strain evidence="6 7">WILCCON 0112</strain>
    </source>
</reference>
<dbReference type="InterPro" id="IPR003501">
    <property type="entry name" value="PTS_EIIB_2/3"/>
</dbReference>
<dbReference type="PROSITE" id="PS51099">
    <property type="entry name" value="PTS_EIIB_TYPE_2"/>
    <property type="match status" value="1"/>
</dbReference>
<dbReference type="InterPro" id="IPR036388">
    <property type="entry name" value="WH-like_DNA-bd_sf"/>
</dbReference>
<dbReference type="PANTHER" id="PTHR30185:SF13">
    <property type="entry name" value="LICABCH OPERON REGULATOR-RELATED"/>
    <property type="match status" value="1"/>
</dbReference>
<dbReference type="SUPFAM" id="SSF63520">
    <property type="entry name" value="PTS-regulatory domain, PRD"/>
    <property type="match status" value="1"/>
</dbReference>
<dbReference type="InterPro" id="IPR002178">
    <property type="entry name" value="PTS_EIIA_type-2_dom"/>
</dbReference>
<comment type="caution">
    <text evidence="6">The sequence shown here is derived from an EMBL/GenBank/DDBJ whole genome shotgun (WGS) entry which is preliminary data.</text>
</comment>
<dbReference type="Pfam" id="PF00874">
    <property type="entry name" value="PRD"/>
    <property type="match status" value="1"/>
</dbReference>
<evidence type="ECO:0000313" key="6">
    <source>
        <dbReference type="EMBL" id="MFL0167049.1"/>
    </source>
</evidence>
<feature type="domain" description="PRD" evidence="5">
    <location>
        <begin position="278"/>
        <end position="385"/>
    </location>
</feature>
<dbReference type="CDD" id="cd05568">
    <property type="entry name" value="PTS_IIB_bgl_like"/>
    <property type="match status" value="1"/>
</dbReference>
<dbReference type="InterPro" id="IPR011608">
    <property type="entry name" value="PRD"/>
</dbReference>
<dbReference type="Proteomes" id="UP001623600">
    <property type="component" value="Unassembled WGS sequence"/>
</dbReference>
<gene>
    <name evidence="6" type="ORF">ACJDTP_18420</name>
</gene>
<dbReference type="Gene3D" id="3.40.50.2300">
    <property type="match status" value="1"/>
</dbReference>
<feature type="domain" description="PTS EIIB type-2" evidence="4">
    <location>
        <begin position="391"/>
        <end position="480"/>
    </location>
</feature>
<dbReference type="InterPro" id="IPR016152">
    <property type="entry name" value="PTrfase/Anion_transptr"/>
</dbReference>
<evidence type="ECO:0000259" key="5">
    <source>
        <dbReference type="PROSITE" id="PS51372"/>
    </source>
</evidence>
<feature type="domain" description="PTS EIIA type-2" evidence="3">
    <location>
        <begin position="481"/>
        <end position="629"/>
    </location>
</feature>
<evidence type="ECO:0000259" key="3">
    <source>
        <dbReference type="PROSITE" id="PS51094"/>
    </source>
</evidence>
<accession>A0ABW8SB69</accession>
<evidence type="ECO:0000259" key="4">
    <source>
        <dbReference type="PROSITE" id="PS51099"/>
    </source>
</evidence>
<protein>
    <submittedName>
        <fullName evidence="6">BglG family transcription antiterminator</fullName>
    </submittedName>
</protein>
<dbReference type="Pfam" id="PF02302">
    <property type="entry name" value="PTS_IIB"/>
    <property type="match status" value="1"/>
</dbReference>
<organism evidence="6 7">
    <name type="scientific">Candidatus Clostridium helianthi</name>
    <dbReference type="NCBI Taxonomy" id="3381660"/>
    <lineage>
        <taxon>Bacteria</taxon>
        <taxon>Bacillati</taxon>
        <taxon>Bacillota</taxon>
        <taxon>Clostridia</taxon>
        <taxon>Eubacteriales</taxon>
        <taxon>Clostridiaceae</taxon>
        <taxon>Clostridium</taxon>
    </lineage>
</organism>
<dbReference type="SUPFAM" id="SSF55804">
    <property type="entry name" value="Phoshotransferase/anion transport protein"/>
    <property type="match status" value="1"/>
</dbReference>
<keyword evidence="7" id="KW-1185">Reference proteome</keyword>
<dbReference type="PROSITE" id="PS51372">
    <property type="entry name" value="PRD_2"/>
    <property type="match status" value="1"/>
</dbReference>
<keyword evidence="1" id="KW-0808">Transferase</keyword>
<evidence type="ECO:0000256" key="2">
    <source>
        <dbReference type="ARBA" id="ARBA00022737"/>
    </source>
</evidence>
<dbReference type="PROSITE" id="PS51094">
    <property type="entry name" value="PTS_EIIA_TYPE_2"/>
    <property type="match status" value="1"/>
</dbReference>
<dbReference type="InterPro" id="IPR050661">
    <property type="entry name" value="BglG_antiterminators"/>
</dbReference>
<dbReference type="Gene3D" id="3.40.930.10">
    <property type="entry name" value="Mannitol-specific EII, Chain A"/>
    <property type="match status" value="1"/>
</dbReference>
<dbReference type="SUPFAM" id="SSF52794">
    <property type="entry name" value="PTS system IIB component-like"/>
    <property type="match status" value="1"/>
</dbReference>
<keyword evidence="2" id="KW-0677">Repeat</keyword>